<protein>
    <submittedName>
        <fullName evidence="1">Uncharacterized protein</fullName>
    </submittedName>
</protein>
<evidence type="ECO:0000313" key="1">
    <source>
        <dbReference type="EMBL" id="JAH23378.1"/>
    </source>
</evidence>
<reference evidence="1" key="1">
    <citation type="submission" date="2014-11" db="EMBL/GenBank/DDBJ databases">
        <authorList>
            <person name="Amaro Gonzalez C."/>
        </authorList>
    </citation>
    <scope>NUCLEOTIDE SEQUENCE</scope>
</reference>
<sequence length="49" mass="5654">MSEKAKENINENHIMDAQSMLHLGRRQRIQTLHAKLTLQTNCKTAQLAH</sequence>
<organism evidence="1">
    <name type="scientific">Anguilla anguilla</name>
    <name type="common">European freshwater eel</name>
    <name type="synonym">Muraena anguilla</name>
    <dbReference type="NCBI Taxonomy" id="7936"/>
    <lineage>
        <taxon>Eukaryota</taxon>
        <taxon>Metazoa</taxon>
        <taxon>Chordata</taxon>
        <taxon>Craniata</taxon>
        <taxon>Vertebrata</taxon>
        <taxon>Euteleostomi</taxon>
        <taxon>Actinopterygii</taxon>
        <taxon>Neopterygii</taxon>
        <taxon>Teleostei</taxon>
        <taxon>Anguilliformes</taxon>
        <taxon>Anguillidae</taxon>
        <taxon>Anguilla</taxon>
    </lineage>
</organism>
<accession>A0A0E9R4X1</accession>
<reference evidence="1" key="2">
    <citation type="journal article" date="2015" name="Fish Shellfish Immunol.">
        <title>Early steps in the European eel (Anguilla anguilla)-Vibrio vulnificus interaction in the gills: Role of the RtxA13 toxin.</title>
        <authorList>
            <person name="Callol A."/>
            <person name="Pajuelo D."/>
            <person name="Ebbesson L."/>
            <person name="Teles M."/>
            <person name="MacKenzie S."/>
            <person name="Amaro C."/>
        </authorList>
    </citation>
    <scope>NUCLEOTIDE SEQUENCE</scope>
</reference>
<dbReference type="EMBL" id="GBXM01085199">
    <property type="protein sequence ID" value="JAH23378.1"/>
    <property type="molecule type" value="Transcribed_RNA"/>
</dbReference>
<proteinExistence type="predicted"/>
<name>A0A0E9R4X1_ANGAN</name>
<dbReference type="AlphaFoldDB" id="A0A0E9R4X1"/>